<comment type="caution">
    <text evidence="1">The sequence shown here is derived from an EMBL/GenBank/DDBJ whole genome shotgun (WGS) entry which is preliminary data.</text>
</comment>
<dbReference type="PATRIC" id="fig|1423.173.peg.2659"/>
<accession>A0A0D1IMW7</accession>
<reference evidence="1 2" key="1">
    <citation type="submission" date="2014-12" db="EMBL/GenBank/DDBJ databases">
        <title>Comparative genome analysis of Bacillus coagulans HM-08, Clostridium butyricum HM-68, Bacillus subtilis HM-66 and Bacillus licheniformis BL-09.</title>
        <authorList>
            <person name="Zhang H."/>
        </authorList>
    </citation>
    <scope>NUCLEOTIDE SEQUENCE [LARGE SCALE GENOMIC DNA]</scope>
    <source>
        <strain evidence="1 2">HM-66</strain>
    </source>
</reference>
<organism evidence="1 2">
    <name type="scientific">Bacillus subtilis</name>
    <dbReference type="NCBI Taxonomy" id="1423"/>
    <lineage>
        <taxon>Bacteria</taxon>
        <taxon>Bacillati</taxon>
        <taxon>Bacillota</taxon>
        <taxon>Bacilli</taxon>
        <taxon>Bacillales</taxon>
        <taxon>Bacillaceae</taxon>
        <taxon>Bacillus</taxon>
    </lineage>
</organism>
<dbReference type="AlphaFoldDB" id="A0A0D1IMW7"/>
<dbReference type="Proteomes" id="UP000032247">
    <property type="component" value="Unassembled WGS sequence"/>
</dbReference>
<protein>
    <submittedName>
        <fullName evidence="1">Uncharacterized protein</fullName>
    </submittedName>
</protein>
<sequence length="55" mass="6180">MSSKEEKKIVVERVFSGTEKLEDLLLPFLQYEIDKVIDSEYDCSKASATPKGVAN</sequence>
<evidence type="ECO:0000313" key="2">
    <source>
        <dbReference type="Proteomes" id="UP000032247"/>
    </source>
</evidence>
<evidence type="ECO:0000313" key="1">
    <source>
        <dbReference type="EMBL" id="KIU10548.1"/>
    </source>
</evidence>
<proteinExistence type="predicted"/>
<dbReference type="EMBL" id="JXBC01000004">
    <property type="protein sequence ID" value="KIU10548.1"/>
    <property type="molecule type" value="Genomic_DNA"/>
</dbReference>
<gene>
    <name evidence="1" type="ORF">SC09_Contig25orf00314</name>
</gene>
<name>A0A0D1IMW7_BACIU</name>